<sequence>MTPIVTIYVGDDRVQYRAYEDQLCKLPFFRAALHGEFKEAVDKTINMPEDDPEAVAVLLEWLAVGTYTFDGNRLQKSTMAAREMSETTTSDTLLRALFDLEVCVVASKYDAQDLVTKAKENFYKSQTGFKAIDILRLWRAYSTTGLDGFPFPEKSSFKAREIVRSLARDHRAELVSAVVKSPLLGLLFLEACAAEDPMETSRKKRRH</sequence>
<accession>A0ABR3GQN4</accession>
<keyword evidence="2" id="KW-1185">Reference proteome</keyword>
<dbReference type="Gene3D" id="3.30.710.10">
    <property type="entry name" value="Potassium Channel Kv1.1, Chain A"/>
    <property type="match status" value="1"/>
</dbReference>
<gene>
    <name evidence="1" type="ORF">Q9L58_002836</name>
</gene>
<protein>
    <recommendedName>
        <fullName evidence="3">BTB domain-containing protein</fullName>
    </recommendedName>
</protein>
<dbReference type="Proteomes" id="UP001447188">
    <property type="component" value="Unassembled WGS sequence"/>
</dbReference>
<dbReference type="InterPro" id="IPR011333">
    <property type="entry name" value="SKP1/BTB/POZ_sf"/>
</dbReference>
<proteinExistence type="predicted"/>
<evidence type="ECO:0008006" key="3">
    <source>
        <dbReference type="Google" id="ProtNLM"/>
    </source>
</evidence>
<name>A0ABR3GQN4_9PEZI</name>
<dbReference type="PANTHER" id="PTHR47843">
    <property type="entry name" value="BTB DOMAIN-CONTAINING PROTEIN-RELATED"/>
    <property type="match status" value="1"/>
</dbReference>
<organism evidence="1 2">
    <name type="scientific">Discina gigas</name>
    <dbReference type="NCBI Taxonomy" id="1032678"/>
    <lineage>
        <taxon>Eukaryota</taxon>
        <taxon>Fungi</taxon>
        <taxon>Dikarya</taxon>
        <taxon>Ascomycota</taxon>
        <taxon>Pezizomycotina</taxon>
        <taxon>Pezizomycetes</taxon>
        <taxon>Pezizales</taxon>
        <taxon>Discinaceae</taxon>
        <taxon>Discina</taxon>
    </lineage>
</organism>
<dbReference type="CDD" id="cd18186">
    <property type="entry name" value="BTB_POZ_ZBTB_KLHL-like"/>
    <property type="match status" value="1"/>
</dbReference>
<evidence type="ECO:0000313" key="1">
    <source>
        <dbReference type="EMBL" id="KAL0638219.1"/>
    </source>
</evidence>
<comment type="caution">
    <text evidence="1">The sequence shown here is derived from an EMBL/GenBank/DDBJ whole genome shotgun (WGS) entry which is preliminary data.</text>
</comment>
<reference evidence="1 2" key="1">
    <citation type="submission" date="2024-02" db="EMBL/GenBank/DDBJ databases">
        <title>Discinaceae phylogenomics.</title>
        <authorList>
            <person name="Dirks A.C."/>
            <person name="James T.Y."/>
        </authorList>
    </citation>
    <scope>NUCLEOTIDE SEQUENCE [LARGE SCALE GENOMIC DNA]</scope>
    <source>
        <strain evidence="1 2">ACD0624</strain>
    </source>
</reference>
<dbReference type="EMBL" id="JBBBZM010000025">
    <property type="protein sequence ID" value="KAL0638219.1"/>
    <property type="molecule type" value="Genomic_DNA"/>
</dbReference>
<evidence type="ECO:0000313" key="2">
    <source>
        <dbReference type="Proteomes" id="UP001447188"/>
    </source>
</evidence>